<accession>H3SDX3</accession>
<comment type="caution">
    <text evidence="2">The sequence shown here is derived from an EMBL/GenBank/DDBJ whole genome shotgun (WGS) entry which is preliminary data.</text>
</comment>
<keyword evidence="1" id="KW-0472">Membrane</keyword>
<feature type="transmembrane region" description="Helical" evidence="1">
    <location>
        <begin position="6"/>
        <end position="27"/>
    </location>
</feature>
<feature type="transmembrane region" description="Helical" evidence="1">
    <location>
        <begin position="39"/>
        <end position="64"/>
    </location>
</feature>
<proteinExistence type="predicted"/>
<keyword evidence="3" id="KW-1185">Reference proteome</keyword>
<dbReference type="AlphaFoldDB" id="H3SDX3"/>
<gene>
    <name evidence="2" type="ORF">PDENDC454_08610</name>
</gene>
<reference evidence="2 3" key="1">
    <citation type="journal article" date="2012" name="J. Bacteriol.">
        <title>Genome Sequence of the Pattern-Forming Social Bacterium Paenibacillus dendritiformis C454 Chiral Morphotype.</title>
        <authorList>
            <person name="Sirota-Madi A."/>
            <person name="Olender T."/>
            <person name="Helman Y."/>
            <person name="Brainis I."/>
            <person name="Finkelshtein A."/>
            <person name="Roth D."/>
            <person name="Hagai E."/>
            <person name="Leshkowitz D."/>
            <person name="Brodsky L."/>
            <person name="Galatenko V."/>
            <person name="Nikolaev V."/>
            <person name="Gutnick D.L."/>
            <person name="Lancet D."/>
            <person name="Ben-Jacob E."/>
        </authorList>
    </citation>
    <scope>NUCLEOTIDE SEQUENCE [LARGE SCALE GENOMIC DNA]</scope>
    <source>
        <strain evidence="2 3">C454</strain>
    </source>
</reference>
<dbReference type="Proteomes" id="UP000003900">
    <property type="component" value="Unassembled WGS sequence"/>
</dbReference>
<keyword evidence="1" id="KW-1133">Transmembrane helix</keyword>
<keyword evidence="1" id="KW-0812">Transmembrane</keyword>
<organism evidence="2 3">
    <name type="scientific">Paenibacillus dendritiformis C454</name>
    <dbReference type="NCBI Taxonomy" id="1131935"/>
    <lineage>
        <taxon>Bacteria</taxon>
        <taxon>Bacillati</taxon>
        <taxon>Bacillota</taxon>
        <taxon>Bacilli</taxon>
        <taxon>Bacillales</taxon>
        <taxon>Paenibacillaceae</taxon>
        <taxon>Paenibacillus</taxon>
    </lineage>
</organism>
<dbReference type="PATRIC" id="fig|1131935.3.peg.1762"/>
<evidence type="ECO:0000313" key="3">
    <source>
        <dbReference type="Proteomes" id="UP000003900"/>
    </source>
</evidence>
<name>H3SDX3_9BACL</name>
<evidence type="ECO:0000256" key="1">
    <source>
        <dbReference type="SAM" id="Phobius"/>
    </source>
</evidence>
<dbReference type="EMBL" id="AHKH01000017">
    <property type="protein sequence ID" value="EHQ62649.1"/>
    <property type="molecule type" value="Genomic_DNA"/>
</dbReference>
<evidence type="ECO:0000313" key="2">
    <source>
        <dbReference type="EMBL" id="EHQ62649.1"/>
    </source>
</evidence>
<sequence length="91" mass="9897">MLHNAVIAAAVMGVNLHIPVHMLQTQFLHRVLLSRHAPFFATGAGLTIGFTPVTFFSITLSHFLHELLLYDTVFAQSPRSAEEGMAPVVAA</sequence>
<protein>
    <submittedName>
        <fullName evidence="2">Uncharacterized protein</fullName>
    </submittedName>
</protein>